<dbReference type="EMBL" id="LLXZ01000050">
    <property type="protein sequence ID" value="KRR11019.1"/>
    <property type="molecule type" value="Genomic_DNA"/>
</dbReference>
<dbReference type="OrthoDB" id="8221752at2"/>
<accession>A0A0R3LTJ0</accession>
<dbReference type="AlphaFoldDB" id="A0A0R3LTJ0"/>
<reference evidence="1 2" key="1">
    <citation type="submission" date="2014-03" db="EMBL/GenBank/DDBJ databases">
        <title>Bradyrhizobium valentinum sp. nov., isolated from effective nodules of Lupinus mariae-josephae, a lupine endemic of basic-lime soils in Eastern Spain.</title>
        <authorList>
            <person name="Duran D."/>
            <person name="Rey L."/>
            <person name="Navarro A."/>
            <person name="Busquets A."/>
            <person name="Imperial J."/>
            <person name="Ruiz-Argueso T."/>
        </authorList>
    </citation>
    <scope>NUCLEOTIDE SEQUENCE [LARGE SCALE GENOMIC DNA]</scope>
    <source>
        <strain evidence="1 2">PAC68</strain>
    </source>
</reference>
<evidence type="ECO:0000313" key="1">
    <source>
        <dbReference type="EMBL" id="KRR11019.1"/>
    </source>
</evidence>
<dbReference type="RefSeq" id="WP_057834817.1">
    <property type="nucleotide sequence ID" value="NZ_LLXZ01000050.1"/>
</dbReference>
<evidence type="ECO:0000313" key="2">
    <source>
        <dbReference type="Proteomes" id="UP000050863"/>
    </source>
</evidence>
<sequence>MSPIEVIVSWLEAQDLDLQLDVASFASFLIFEDGDVSSLSMPEQLEALRQWLNEPELESHAAATRALTFRISMDYFVESRITGFGWKQTEAELRKTLEEAKRVGKFSAARKAQRMLELLPTRQERWHEVARSWNELASTRLTLKALTDWSDKPPGMGVI</sequence>
<gene>
    <name evidence="1" type="ORF">CQ12_40105</name>
</gene>
<comment type="caution">
    <text evidence="1">The sequence shown here is derived from an EMBL/GenBank/DDBJ whole genome shotgun (WGS) entry which is preliminary data.</text>
</comment>
<protein>
    <submittedName>
        <fullName evidence="1">Uncharacterized protein</fullName>
    </submittedName>
</protein>
<keyword evidence="2" id="KW-1185">Reference proteome</keyword>
<dbReference type="STRING" id="280332.CQ12_40105"/>
<organism evidence="1 2">
    <name type="scientific">Bradyrhizobium jicamae</name>
    <dbReference type="NCBI Taxonomy" id="280332"/>
    <lineage>
        <taxon>Bacteria</taxon>
        <taxon>Pseudomonadati</taxon>
        <taxon>Pseudomonadota</taxon>
        <taxon>Alphaproteobacteria</taxon>
        <taxon>Hyphomicrobiales</taxon>
        <taxon>Nitrobacteraceae</taxon>
        <taxon>Bradyrhizobium</taxon>
    </lineage>
</organism>
<dbReference type="Proteomes" id="UP000050863">
    <property type="component" value="Unassembled WGS sequence"/>
</dbReference>
<proteinExistence type="predicted"/>
<name>A0A0R3LTJ0_9BRAD</name>